<organism evidence="2 3">
    <name type="scientific">Diatrype stigma</name>
    <dbReference type="NCBI Taxonomy" id="117547"/>
    <lineage>
        <taxon>Eukaryota</taxon>
        <taxon>Fungi</taxon>
        <taxon>Dikarya</taxon>
        <taxon>Ascomycota</taxon>
        <taxon>Pezizomycotina</taxon>
        <taxon>Sordariomycetes</taxon>
        <taxon>Xylariomycetidae</taxon>
        <taxon>Xylariales</taxon>
        <taxon>Diatrypaceae</taxon>
        <taxon>Diatrype</taxon>
    </lineage>
</organism>
<feature type="region of interest" description="Disordered" evidence="1">
    <location>
        <begin position="39"/>
        <end position="62"/>
    </location>
</feature>
<accession>A0AAN9UPV7</accession>
<evidence type="ECO:0000313" key="2">
    <source>
        <dbReference type="EMBL" id="KAK7752730.1"/>
    </source>
</evidence>
<comment type="caution">
    <text evidence="2">The sequence shown here is derived from an EMBL/GenBank/DDBJ whole genome shotgun (WGS) entry which is preliminary data.</text>
</comment>
<sequence>MDATITNGLDSSSSNGSSGSTTSDNQAQYCRVKTIPFVLNGSSSSRRPPKDSHEAYPGYTHPQQRGLNYIIEESRPLNPQSNYRGREDLLENHSDCIRVEESTSLWITKLPPHCDYKMLLGSVRGCGKVHETVINPPIPERGLTTAACKLVFFQRHGVDNLLAQSAGGAFKIMGYTPHVAMNKILKKPKMPSDESRVLLISGPSLIVNTTFLTNFFQAHFDFNLEEVKTLWCNDHQLYDQRTCQEWRFGSYRNQAKIAYGKIESIQAEKRAQDAGSMASWMWSMVYVEYGPDPCGA</sequence>
<evidence type="ECO:0000313" key="3">
    <source>
        <dbReference type="Proteomes" id="UP001320420"/>
    </source>
</evidence>
<dbReference type="Proteomes" id="UP001320420">
    <property type="component" value="Unassembled WGS sequence"/>
</dbReference>
<protein>
    <submittedName>
        <fullName evidence="2">Uncharacterized protein</fullName>
    </submittedName>
</protein>
<dbReference type="EMBL" id="JAKJXP020000035">
    <property type="protein sequence ID" value="KAK7752730.1"/>
    <property type="molecule type" value="Genomic_DNA"/>
</dbReference>
<feature type="region of interest" description="Disordered" evidence="1">
    <location>
        <begin position="1"/>
        <end position="27"/>
    </location>
</feature>
<gene>
    <name evidence="2" type="ORF">SLS62_005282</name>
</gene>
<dbReference type="AlphaFoldDB" id="A0AAN9UPV7"/>
<proteinExistence type="predicted"/>
<keyword evidence="3" id="KW-1185">Reference proteome</keyword>
<feature type="compositionally biased region" description="Low complexity" evidence="1">
    <location>
        <begin position="10"/>
        <end position="25"/>
    </location>
</feature>
<evidence type="ECO:0000256" key="1">
    <source>
        <dbReference type="SAM" id="MobiDB-lite"/>
    </source>
</evidence>
<reference evidence="2 3" key="1">
    <citation type="submission" date="2024-02" db="EMBL/GenBank/DDBJ databases">
        <title>De novo assembly and annotation of 12 fungi associated with fruit tree decline syndrome in Ontario, Canada.</title>
        <authorList>
            <person name="Sulman M."/>
            <person name="Ellouze W."/>
            <person name="Ilyukhin E."/>
        </authorList>
    </citation>
    <scope>NUCLEOTIDE SEQUENCE [LARGE SCALE GENOMIC DNA]</scope>
    <source>
        <strain evidence="2 3">M11/M66-122</strain>
    </source>
</reference>
<name>A0AAN9UPV7_9PEZI</name>